<organism evidence="1 2">
    <name type="scientific">Laccaria amethystina LaAM-08-1</name>
    <dbReference type="NCBI Taxonomy" id="1095629"/>
    <lineage>
        <taxon>Eukaryota</taxon>
        <taxon>Fungi</taxon>
        <taxon>Dikarya</taxon>
        <taxon>Basidiomycota</taxon>
        <taxon>Agaricomycotina</taxon>
        <taxon>Agaricomycetes</taxon>
        <taxon>Agaricomycetidae</taxon>
        <taxon>Agaricales</taxon>
        <taxon>Agaricineae</taxon>
        <taxon>Hydnangiaceae</taxon>
        <taxon>Laccaria</taxon>
    </lineage>
</organism>
<evidence type="ECO:0000313" key="1">
    <source>
        <dbReference type="EMBL" id="KIK05920.1"/>
    </source>
</evidence>
<sequence>MMRLVRVHKVTMIICDKDMRKTCTARTCSEAACACPGFCCRCCHFFAWNCTSIFHKRHSLPAHNGFCSVGIAAVIRLAPYDKQSFASGGMVRLKLIRRSST</sequence>
<protein>
    <submittedName>
        <fullName evidence="1">Uncharacterized protein</fullName>
    </submittedName>
</protein>
<reference evidence="1 2" key="1">
    <citation type="submission" date="2014-04" db="EMBL/GenBank/DDBJ databases">
        <authorList>
            <consortium name="DOE Joint Genome Institute"/>
            <person name="Kuo A."/>
            <person name="Kohler A."/>
            <person name="Nagy L.G."/>
            <person name="Floudas D."/>
            <person name="Copeland A."/>
            <person name="Barry K.W."/>
            <person name="Cichocki N."/>
            <person name="Veneault-Fourrey C."/>
            <person name="LaButti K."/>
            <person name="Lindquist E.A."/>
            <person name="Lipzen A."/>
            <person name="Lundell T."/>
            <person name="Morin E."/>
            <person name="Murat C."/>
            <person name="Sun H."/>
            <person name="Tunlid A."/>
            <person name="Henrissat B."/>
            <person name="Grigoriev I.V."/>
            <person name="Hibbett D.S."/>
            <person name="Martin F."/>
            <person name="Nordberg H.P."/>
            <person name="Cantor M.N."/>
            <person name="Hua S.X."/>
        </authorList>
    </citation>
    <scope>NUCLEOTIDE SEQUENCE [LARGE SCALE GENOMIC DNA]</scope>
    <source>
        <strain evidence="1 2">LaAM-08-1</strain>
    </source>
</reference>
<name>A0A0C9X1F1_9AGAR</name>
<accession>A0A0C9X1F1</accession>
<dbReference type="AlphaFoldDB" id="A0A0C9X1F1"/>
<dbReference type="EMBL" id="KN838556">
    <property type="protein sequence ID" value="KIK05920.1"/>
    <property type="molecule type" value="Genomic_DNA"/>
</dbReference>
<dbReference type="HOGENOM" id="CLU_2292143_0_0_1"/>
<proteinExistence type="predicted"/>
<reference evidence="2" key="2">
    <citation type="submission" date="2015-01" db="EMBL/GenBank/DDBJ databases">
        <title>Evolutionary Origins and Diversification of the Mycorrhizal Mutualists.</title>
        <authorList>
            <consortium name="DOE Joint Genome Institute"/>
            <consortium name="Mycorrhizal Genomics Consortium"/>
            <person name="Kohler A."/>
            <person name="Kuo A."/>
            <person name="Nagy L.G."/>
            <person name="Floudas D."/>
            <person name="Copeland A."/>
            <person name="Barry K.W."/>
            <person name="Cichocki N."/>
            <person name="Veneault-Fourrey C."/>
            <person name="LaButti K."/>
            <person name="Lindquist E.A."/>
            <person name="Lipzen A."/>
            <person name="Lundell T."/>
            <person name="Morin E."/>
            <person name="Murat C."/>
            <person name="Riley R."/>
            <person name="Ohm R."/>
            <person name="Sun H."/>
            <person name="Tunlid A."/>
            <person name="Henrissat B."/>
            <person name="Grigoriev I.V."/>
            <person name="Hibbett D.S."/>
            <person name="Martin F."/>
        </authorList>
    </citation>
    <scope>NUCLEOTIDE SEQUENCE [LARGE SCALE GENOMIC DNA]</scope>
    <source>
        <strain evidence="2">LaAM-08-1</strain>
    </source>
</reference>
<evidence type="ECO:0000313" key="2">
    <source>
        <dbReference type="Proteomes" id="UP000054477"/>
    </source>
</evidence>
<dbReference type="Proteomes" id="UP000054477">
    <property type="component" value="Unassembled WGS sequence"/>
</dbReference>
<keyword evidence="2" id="KW-1185">Reference proteome</keyword>
<gene>
    <name evidence="1" type="ORF">K443DRAFT_317979</name>
</gene>